<protein>
    <submittedName>
        <fullName evidence="1">Uncharacterized protein</fullName>
    </submittedName>
</protein>
<organism evidence="1">
    <name type="scientific">Spirodela intermedia</name>
    <name type="common">Intermediate duckweed</name>
    <dbReference type="NCBI Taxonomy" id="51605"/>
    <lineage>
        <taxon>Eukaryota</taxon>
        <taxon>Viridiplantae</taxon>
        <taxon>Streptophyta</taxon>
        <taxon>Embryophyta</taxon>
        <taxon>Tracheophyta</taxon>
        <taxon>Spermatophyta</taxon>
        <taxon>Magnoliopsida</taxon>
        <taxon>Liliopsida</taxon>
        <taxon>Araceae</taxon>
        <taxon>Lemnoideae</taxon>
        <taxon>Spirodela</taxon>
    </lineage>
</organism>
<dbReference type="EMBL" id="CACRZD030000009">
    <property type="protein sequence ID" value="CAA6665312.1"/>
    <property type="molecule type" value="Genomic_DNA"/>
</dbReference>
<sequence length="73" mass="8665">MIFIIFYYLSHNTYYFSYFISSWRRYYLECIKIIMDQASLGLRLAYNESPPLESVPDAMKSLLLLRGPEDEAP</sequence>
<keyword evidence="2" id="KW-1185">Reference proteome</keyword>
<gene>
    <name evidence="1" type="ORF">SI7747_09011701</name>
</gene>
<dbReference type="AlphaFoldDB" id="A0A7I8J7C1"/>
<accession>A0A7I8J7C1</accession>
<name>A0A7I8J7C1_SPIIN</name>
<evidence type="ECO:0000313" key="1">
    <source>
        <dbReference type="EMBL" id="CAA2625981.1"/>
    </source>
</evidence>
<dbReference type="Proteomes" id="UP001189122">
    <property type="component" value="Unassembled WGS sequence"/>
</dbReference>
<evidence type="ECO:0000313" key="2">
    <source>
        <dbReference type="Proteomes" id="UP001189122"/>
    </source>
</evidence>
<dbReference type="EMBL" id="LR743596">
    <property type="protein sequence ID" value="CAA2625981.1"/>
    <property type="molecule type" value="Genomic_DNA"/>
</dbReference>
<reference evidence="1 2" key="1">
    <citation type="submission" date="2019-12" db="EMBL/GenBank/DDBJ databases">
        <authorList>
            <person name="Scholz U."/>
            <person name="Mascher M."/>
            <person name="Fiebig A."/>
        </authorList>
    </citation>
    <scope>NUCLEOTIDE SEQUENCE</scope>
</reference>
<proteinExistence type="predicted"/>